<dbReference type="AlphaFoldDB" id="A0A1E3QRP5"/>
<evidence type="ECO:0000313" key="2">
    <source>
        <dbReference type="Proteomes" id="UP000094336"/>
    </source>
</evidence>
<reference evidence="2" key="1">
    <citation type="submission" date="2016-05" db="EMBL/GenBank/DDBJ databases">
        <title>Comparative genomics of biotechnologically important yeasts.</title>
        <authorList>
            <consortium name="DOE Joint Genome Institute"/>
            <person name="Riley R."/>
            <person name="Haridas S."/>
            <person name="Wolfe K.H."/>
            <person name="Lopes M.R."/>
            <person name="Hittinger C.T."/>
            <person name="Goker M."/>
            <person name="Salamov A."/>
            <person name="Wisecaver J."/>
            <person name="Long T.M."/>
            <person name="Aerts A.L."/>
            <person name="Barry K."/>
            <person name="Choi C."/>
            <person name="Clum A."/>
            <person name="Coughlan A.Y."/>
            <person name="Deshpande S."/>
            <person name="Douglass A.P."/>
            <person name="Hanson S.J."/>
            <person name="Klenk H.-P."/>
            <person name="Labutti K."/>
            <person name="Lapidus A."/>
            <person name="Lindquist E."/>
            <person name="Lipzen A."/>
            <person name="Meier-Kolthoff J.P."/>
            <person name="Ohm R.A."/>
            <person name="Otillar R.P."/>
            <person name="Pangilinan J."/>
            <person name="Peng Y."/>
            <person name="Rokas A."/>
            <person name="Rosa C.A."/>
            <person name="Scheuner C."/>
            <person name="Sibirny A.A."/>
            <person name="Slot J.C."/>
            <person name="Stielow J.B."/>
            <person name="Sun H."/>
            <person name="Kurtzman C.P."/>
            <person name="Blackwell M."/>
            <person name="Grigoriev I.V."/>
            <person name="Jeffries T.W."/>
        </authorList>
    </citation>
    <scope>NUCLEOTIDE SEQUENCE [LARGE SCALE GENOMIC DNA]</scope>
    <source>
        <strain evidence="2">NRRL Y-12698</strain>
    </source>
</reference>
<keyword evidence="2" id="KW-1185">Reference proteome</keyword>
<proteinExistence type="predicted"/>
<dbReference type="EMBL" id="KV454430">
    <property type="protein sequence ID" value="ODQ80308.1"/>
    <property type="molecule type" value="Genomic_DNA"/>
</dbReference>
<dbReference type="PANTHER" id="PTHR28011:SF1">
    <property type="entry name" value="NON-CLASSICAL EXPORT PROTEIN 1"/>
    <property type="match status" value="1"/>
</dbReference>
<gene>
    <name evidence="1" type="ORF">BABINDRAFT_7758</name>
</gene>
<organism evidence="1 2">
    <name type="scientific">Babjeviella inositovora NRRL Y-12698</name>
    <dbReference type="NCBI Taxonomy" id="984486"/>
    <lineage>
        <taxon>Eukaryota</taxon>
        <taxon>Fungi</taxon>
        <taxon>Dikarya</taxon>
        <taxon>Ascomycota</taxon>
        <taxon>Saccharomycotina</taxon>
        <taxon>Pichiomycetes</taxon>
        <taxon>Serinales incertae sedis</taxon>
        <taxon>Babjeviella</taxon>
    </lineage>
</organism>
<dbReference type="GO" id="GO:0009306">
    <property type="term" value="P:protein secretion"/>
    <property type="evidence" value="ECO:0007669"/>
    <property type="project" value="InterPro"/>
</dbReference>
<dbReference type="PANTHER" id="PTHR28011">
    <property type="entry name" value="NON-CLASSICAL EXPORT PROTEIN 1"/>
    <property type="match status" value="1"/>
</dbReference>
<dbReference type="GeneID" id="30150526"/>
<name>A0A1E3QRP5_9ASCO</name>
<dbReference type="Pfam" id="PF11654">
    <property type="entry name" value="NCE101"/>
    <property type="match status" value="1"/>
</dbReference>
<sequence>MSVQAPYLLSKWLDPVFSIAVGAAAYYSYEKRVGRKEGHTLNELVMKRFFESKRN</sequence>
<protein>
    <recommendedName>
        <fullName evidence="3">Non-classical export protein 1</fullName>
    </recommendedName>
</protein>
<dbReference type="RefSeq" id="XP_018985636.1">
    <property type="nucleotide sequence ID" value="XM_019132673.1"/>
</dbReference>
<evidence type="ECO:0008006" key="3">
    <source>
        <dbReference type="Google" id="ProtNLM"/>
    </source>
</evidence>
<dbReference type="Proteomes" id="UP000094336">
    <property type="component" value="Unassembled WGS sequence"/>
</dbReference>
<accession>A0A1E3QRP5</accession>
<evidence type="ECO:0000313" key="1">
    <source>
        <dbReference type="EMBL" id="ODQ80308.1"/>
    </source>
</evidence>
<dbReference type="InterPro" id="IPR024242">
    <property type="entry name" value="NCE101"/>
</dbReference>
<dbReference type="OrthoDB" id="2155101at2759"/>